<proteinExistence type="predicted"/>
<feature type="chain" id="PRO_5007827379" description="Putative auto-transporter adhesin head GIN domain-containing protein" evidence="1">
    <location>
        <begin position="20"/>
        <end position="251"/>
    </location>
</feature>
<keyword evidence="4" id="KW-1185">Reference proteome</keyword>
<protein>
    <recommendedName>
        <fullName evidence="2">Putative auto-transporter adhesin head GIN domain-containing protein</fullName>
    </recommendedName>
</protein>
<dbReference type="Pfam" id="PF10988">
    <property type="entry name" value="DUF2807"/>
    <property type="match status" value="1"/>
</dbReference>
<evidence type="ECO:0000313" key="3">
    <source>
        <dbReference type="EMBL" id="KZE83025.1"/>
    </source>
</evidence>
<feature type="signal peptide" evidence="1">
    <location>
        <begin position="1"/>
        <end position="19"/>
    </location>
</feature>
<sequence>MIRFLITLVAALLSFILHAQDKQSVFISGNVQSIEASAQLIVNIDASKDSNTVEITTEKDGIAEFVQIRQSGNKLIVDLKSLNRGIRNLGKITVNVSQKGILNYYASAMGKIVVTGRVTGEVAKISVDGRGSVNANFSVTTININVDSASKYVGNVTAKTMKANVDSAGRVEVTGDVESLVVNVDSAGSFAGKGLKAKNVKAEVDSMGKAEVYPTESLNAYADSMGKVVYYNTPKELKKYTDSMGSVKSGN</sequence>
<dbReference type="RefSeq" id="WP_038985027.1">
    <property type="nucleotide sequence ID" value="NZ_JWJO01000009.1"/>
</dbReference>
<keyword evidence="1" id="KW-0732">Signal</keyword>
<reference evidence="3 4" key="1">
    <citation type="submission" date="2016-01" db="EMBL/GenBank/DDBJ databases">
        <title>Whole genome sequencing of Myroides marinus L41.</title>
        <authorList>
            <person name="Hong K.W."/>
        </authorList>
    </citation>
    <scope>NUCLEOTIDE SEQUENCE [LARGE SCALE GENOMIC DNA]</scope>
    <source>
        <strain evidence="3 4">L41</strain>
    </source>
</reference>
<gene>
    <name evidence="3" type="ORF">AV926_05630</name>
</gene>
<evidence type="ECO:0000313" key="4">
    <source>
        <dbReference type="Proteomes" id="UP000076630"/>
    </source>
</evidence>
<dbReference type="Gene3D" id="2.160.20.120">
    <property type="match status" value="1"/>
</dbReference>
<evidence type="ECO:0000259" key="2">
    <source>
        <dbReference type="Pfam" id="PF10988"/>
    </source>
</evidence>
<dbReference type="AlphaFoldDB" id="A0A161SLD6"/>
<accession>A0A161SLD6</accession>
<name>A0A161SLD6_9FLAO</name>
<dbReference type="Proteomes" id="UP000076630">
    <property type="component" value="Unassembled WGS sequence"/>
</dbReference>
<dbReference type="EMBL" id="LQNU01000041">
    <property type="protein sequence ID" value="KZE83025.1"/>
    <property type="molecule type" value="Genomic_DNA"/>
</dbReference>
<organism evidence="3 4">
    <name type="scientific">Myroides marinus</name>
    <dbReference type="NCBI Taxonomy" id="703342"/>
    <lineage>
        <taxon>Bacteria</taxon>
        <taxon>Pseudomonadati</taxon>
        <taxon>Bacteroidota</taxon>
        <taxon>Flavobacteriia</taxon>
        <taxon>Flavobacteriales</taxon>
        <taxon>Flavobacteriaceae</taxon>
        <taxon>Myroides</taxon>
    </lineage>
</organism>
<dbReference type="InterPro" id="IPR021255">
    <property type="entry name" value="DUF2807"/>
</dbReference>
<evidence type="ECO:0000256" key="1">
    <source>
        <dbReference type="SAM" id="SignalP"/>
    </source>
</evidence>
<dbReference type="OrthoDB" id="1435600at2"/>
<comment type="caution">
    <text evidence="3">The sequence shown here is derived from an EMBL/GenBank/DDBJ whole genome shotgun (WGS) entry which is preliminary data.</text>
</comment>
<feature type="domain" description="Putative auto-transporter adhesin head GIN" evidence="2">
    <location>
        <begin position="141"/>
        <end position="234"/>
    </location>
</feature>